<dbReference type="KEGG" id="rsx:RhiXN_11208"/>
<dbReference type="InterPro" id="IPR007111">
    <property type="entry name" value="NACHT_NTPase"/>
</dbReference>
<feature type="repeat" description="WD" evidence="3">
    <location>
        <begin position="1063"/>
        <end position="1100"/>
    </location>
</feature>
<dbReference type="SUPFAM" id="SSF50998">
    <property type="entry name" value="Quinoprotein alcohol dehydrogenase-like"/>
    <property type="match status" value="1"/>
</dbReference>
<dbReference type="Pfam" id="PF00400">
    <property type="entry name" value="WD40"/>
    <property type="match status" value="9"/>
</dbReference>
<feature type="repeat" description="WD" evidence="3">
    <location>
        <begin position="888"/>
        <end position="921"/>
    </location>
</feature>
<evidence type="ECO:0000256" key="4">
    <source>
        <dbReference type="SAM" id="MobiDB-lite"/>
    </source>
</evidence>
<evidence type="ECO:0000259" key="5">
    <source>
        <dbReference type="PROSITE" id="PS50837"/>
    </source>
</evidence>
<dbReference type="InterPro" id="IPR011047">
    <property type="entry name" value="Quinoprotein_ADH-like_sf"/>
</dbReference>
<dbReference type="PRINTS" id="PR00320">
    <property type="entry name" value="GPROTEINBRPT"/>
</dbReference>
<feature type="domain" description="NACHT" evidence="5">
    <location>
        <begin position="310"/>
        <end position="455"/>
    </location>
</feature>
<dbReference type="InterPro" id="IPR019775">
    <property type="entry name" value="WD40_repeat_CS"/>
</dbReference>
<name>A0A8H8P5R0_9AGAM</name>
<dbReference type="InterPro" id="IPR020472">
    <property type="entry name" value="WD40_PAC1"/>
</dbReference>
<evidence type="ECO:0000256" key="1">
    <source>
        <dbReference type="ARBA" id="ARBA00022574"/>
    </source>
</evidence>
<keyword evidence="2" id="KW-0677">Repeat</keyword>
<dbReference type="Proteomes" id="UP000650533">
    <property type="component" value="Chromosome 14"/>
</dbReference>
<dbReference type="InterPro" id="IPR001680">
    <property type="entry name" value="WD40_rpt"/>
</dbReference>
<dbReference type="PANTHER" id="PTHR19848">
    <property type="entry name" value="WD40 REPEAT PROTEIN"/>
    <property type="match status" value="1"/>
</dbReference>
<dbReference type="PROSITE" id="PS00678">
    <property type="entry name" value="WD_REPEATS_1"/>
    <property type="match status" value="3"/>
</dbReference>
<feature type="repeat" description="WD" evidence="3">
    <location>
        <begin position="977"/>
        <end position="1018"/>
    </location>
</feature>
<dbReference type="PANTHER" id="PTHR19848:SF8">
    <property type="entry name" value="F-BOX AND WD REPEAT DOMAIN CONTAINING 7"/>
    <property type="match status" value="1"/>
</dbReference>
<feature type="repeat" description="WD" evidence="3">
    <location>
        <begin position="846"/>
        <end position="886"/>
    </location>
</feature>
<dbReference type="InterPro" id="IPR015943">
    <property type="entry name" value="WD40/YVTN_repeat-like_dom_sf"/>
</dbReference>
<dbReference type="SUPFAM" id="SSF50978">
    <property type="entry name" value="WD40 repeat-like"/>
    <property type="match status" value="1"/>
</dbReference>
<dbReference type="GeneID" id="67033486"/>
<dbReference type="InterPro" id="IPR027417">
    <property type="entry name" value="P-loop_NTPase"/>
</dbReference>
<evidence type="ECO:0000313" key="7">
    <source>
        <dbReference type="Proteomes" id="UP000650533"/>
    </source>
</evidence>
<accession>A0A8H8P5R0</accession>
<dbReference type="RefSeq" id="XP_043186368.1">
    <property type="nucleotide sequence ID" value="XM_043331023.1"/>
</dbReference>
<dbReference type="PROSITE" id="PS50837">
    <property type="entry name" value="NACHT"/>
    <property type="match status" value="1"/>
</dbReference>
<feature type="repeat" description="WD" evidence="3">
    <location>
        <begin position="1115"/>
        <end position="1149"/>
    </location>
</feature>
<dbReference type="SMART" id="SM00320">
    <property type="entry name" value="WD40"/>
    <property type="match status" value="10"/>
</dbReference>
<dbReference type="Pfam" id="PF24883">
    <property type="entry name" value="NPHP3_N"/>
    <property type="match status" value="1"/>
</dbReference>
<keyword evidence="1 3" id="KW-0853">WD repeat</keyword>
<sequence>MASPQDTSEHRKGFQPQLLGPFNISSSLSRLPESNLDSPSTTVVEPTAGTGAEALMTDSHVTPNSSPNPRPLISLECGISATKKDSSFELVNSWAKERVTSQINQVSINSPPEPFPEPFKASIMPEHVSAGDRPFNSSIAPEQSRNTTWNALWMVTQNRPDFESFAAELNSLIRSLRQQIEESPSMPITSSMARLAMDIEQRATDIKKRHGHKFGSDIKAESIDKEELIRDCRKFRSHFQQLQTNMTMGIWGIANEHSLKTTLKDINPSSQASYDSSLSAEISRRGCTEGTRIGVLEGLDHWLSDSTSSSIYWMNGMAGTGKTTIASTFCERVDRRKLLVGSFFCTRSLAECKSVARIIPTIAYQLAHFSTPFQSALYKILGDNPGAASKNVKTQFEKLLHEPLQQTRDSMPDNLVVVIDALDECEDRNGVELILDTLFCYAGQVPLKFLVTSRPEQDIYDKMSANAHCRDILHLHEIEKSLVRTDIELYLAEELARLSPSRSEIEQLAQRSGTLFIYAATLVRYISGKRSRDARRRLLSVLDITSEPLKKQTHQIDALYTAVLNSALSEDGLEDKLEDIRLVLWTVLLAQEPIGLETIANLAGIGSRRRVAQALPSLRSVLHQSERTELVSTLHASFPEFMLDSERSKKHFCNSLEHSQYLAWRCFAIMKEQLRFNICGLASSLVPDAKIEDLQQRIESNIPVTLAELSLGVDGLLKVQKWLVHYVTESSSELILFVDDARSFVTAFAVNPPSRSTPHIYVSSLPFCPRSNSVYKHYWERTRGLLELKGSLMERREASPLSIWTYSSEIQSLAISPDGTRVAIGCLDRTVSILSAYDGTIFVGPLEGHANVITSVAFSPDGGLVASASLGTFRVWNAYNGTLIAGPFVGHMRHVNSVSFSPDGRRVVTGGHDCTIRVWDIYKKSIALGPLTGEDSREGYMLCVTFSPDGTLFASASADGIIQLWNSDNGRLAAPPFKGHTGRVECLVFTPDGTRLVSSSNDNTIRVWNIAEESIVNISFEFCETGVNTLAISPDGTRIVVGSNDRAIRVWNVDSGKLVAGPFFGHSDIIKSVAYSLDGTQVFSGSSDKTIHVWNVRDGRLPPPLLPPQSAVVAIRSMTFCPDNTHVLSSDVRGVIRIWNVFDGSFVTSPSEGHFFPTPLSLLSSDGAHIASTCKGGKIQVTNTSDGSLAAGPFGVERASLSAFWFSHSNQAIIMGCGDGTIKVYDMRSGRSEIGSFKGHSRGVSSLTESFDCSRLVSYSDYENIFRVWNIGTPALSLEPLTDTAINTTSPDSYALVYDGWNINKDGWMVNRNQDLLFWLPPDVASAWCSPYAELVVTQSGILQVPKQKPIVGYQWERCYISK</sequence>
<protein>
    <submittedName>
        <fullName evidence="6">Vegetative incompatibility protein HET-E-1</fullName>
    </submittedName>
</protein>
<evidence type="ECO:0000313" key="6">
    <source>
        <dbReference type="EMBL" id="QRW26131.1"/>
    </source>
</evidence>
<evidence type="ECO:0000256" key="2">
    <source>
        <dbReference type="ARBA" id="ARBA00022737"/>
    </source>
</evidence>
<dbReference type="InterPro" id="IPR056884">
    <property type="entry name" value="NPHP3-like_N"/>
</dbReference>
<dbReference type="InterPro" id="IPR036322">
    <property type="entry name" value="WD40_repeat_dom_sf"/>
</dbReference>
<dbReference type="SUPFAM" id="SSF52540">
    <property type="entry name" value="P-loop containing nucleoside triphosphate hydrolases"/>
    <property type="match status" value="1"/>
</dbReference>
<dbReference type="PROSITE" id="PS50294">
    <property type="entry name" value="WD_REPEATS_REGION"/>
    <property type="match status" value="6"/>
</dbReference>
<gene>
    <name evidence="6" type="ORF">RhiXN_11208</name>
</gene>
<organism evidence="6 7">
    <name type="scientific">Rhizoctonia solani</name>
    <dbReference type="NCBI Taxonomy" id="456999"/>
    <lineage>
        <taxon>Eukaryota</taxon>
        <taxon>Fungi</taxon>
        <taxon>Dikarya</taxon>
        <taxon>Basidiomycota</taxon>
        <taxon>Agaricomycotina</taxon>
        <taxon>Agaricomycetes</taxon>
        <taxon>Cantharellales</taxon>
        <taxon>Ceratobasidiaceae</taxon>
        <taxon>Rhizoctonia</taxon>
    </lineage>
</organism>
<dbReference type="Gene3D" id="2.130.10.10">
    <property type="entry name" value="YVTN repeat-like/Quinoprotein amine dehydrogenase"/>
    <property type="match status" value="3"/>
</dbReference>
<feature type="repeat" description="WD" evidence="3">
    <location>
        <begin position="934"/>
        <end position="975"/>
    </location>
</feature>
<dbReference type="EMBL" id="CP059671">
    <property type="protein sequence ID" value="QRW26131.1"/>
    <property type="molecule type" value="Genomic_DNA"/>
</dbReference>
<proteinExistence type="predicted"/>
<dbReference type="PROSITE" id="PS50082">
    <property type="entry name" value="WD_REPEATS_2"/>
    <property type="match status" value="7"/>
</dbReference>
<dbReference type="Gene3D" id="3.40.50.300">
    <property type="entry name" value="P-loop containing nucleotide triphosphate hydrolases"/>
    <property type="match status" value="1"/>
</dbReference>
<dbReference type="CDD" id="cd00200">
    <property type="entry name" value="WD40"/>
    <property type="match status" value="2"/>
</dbReference>
<evidence type="ECO:0000256" key="3">
    <source>
        <dbReference type="PROSITE-ProRule" id="PRU00221"/>
    </source>
</evidence>
<reference evidence="6" key="1">
    <citation type="submission" date="2020-05" db="EMBL/GenBank/DDBJ databases">
        <title>Evolutionary and genomic comparisons of hybrid uninucleate and nonhybrid Rhizoctonia fungi.</title>
        <authorList>
            <person name="Li C."/>
            <person name="Chen X."/>
        </authorList>
    </citation>
    <scope>NUCLEOTIDE SEQUENCE</scope>
    <source>
        <strain evidence="6">AG-1 IA</strain>
    </source>
</reference>
<feature type="repeat" description="WD" evidence="3">
    <location>
        <begin position="1027"/>
        <end position="1061"/>
    </location>
</feature>
<feature type="compositionally biased region" description="Polar residues" evidence="4">
    <location>
        <begin position="35"/>
        <end position="44"/>
    </location>
</feature>
<feature type="region of interest" description="Disordered" evidence="4">
    <location>
        <begin position="1"/>
        <end position="46"/>
    </location>
</feature>